<dbReference type="AlphaFoldDB" id="A0AAW9S5G2"/>
<reference evidence="1 2" key="1">
    <citation type="submission" date="2024-04" db="EMBL/GenBank/DDBJ databases">
        <title>Novel genus in family Flammeovirgaceae.</title>
        <authorList>
            <person name="Nguyen T.H."/>
            <person name="Vuong T.Q."/>
            <person name="Le H."/>
            <person name="Kim S.-G."/>
        </authorList>
    </citation>
    <scope>NUCLEOTIDE SEQUENCE [LARGE SCALE GENOMIC DNA]</scope>
    <source>
        <strain evidence="1 2">JCM 23209</strain>
    </source>
</reference>
<name>A0AAW9S5G2_9BACT</name>
<evidence type="ECO:0000313" key="2">
    <source>
        <dbReference type="Proteomes" id="UP001403385"/>
    </source>
</evidence>
<proteinExistence type="predicted"/>
<evidence type="ECO:0000313" key="1">
    <source>
        <dbReference type="EMBL" id="MEN7549098.1"/>
    </source>
</evidence>
<dbReference type="PROSITE" id="PS51257">
    <property type="entry name" value="PROKAR_LIPOPROTEIN"/>
    <property type="match status" value="1"/>
</dbReference>
<comment type="caution">
    <text evidence="1">The sequence shown here is derived from an EMBL/GenBank/DDBJ whole genome shotgun (WGS) entry which is preliminary data.</text>
</comment>
<sequence>MKKFQLVILTTLLTSLFFTSCSKDDDEAPQPEPSLEEVKFALLNEFEEFTAPQGLQDYDNIHAEQAISDINEANAIRAYFTTYFDIPEGAEKSNTPIASSEGKYIVYKWEEDNKSIALQLSQQGDEYLMEVFIRKKDNAPYQLFIEARQPKAGKKFQLKQFDLEEKQVRATFLWEKREKESTYVSHTRPAGAKQEWNFYADASGKTANSFDGKLFYIIQWDAEGKGSWQDFNPYDGKETGKGSWPERLEDVKFVFLKSLEEIVLPQGLKDSYNTYAKTLVTRINDYKYEYSSYFTVYLDIPGDAEKSTTPVTPGEGEYLVYKWTNKFGEVTVCQVSKQGDEYLFEAFVQEDDGSYVKLFEARQTKDGRKAFILEGENISITVELLDYNGSIRFLYDDGWVKFDLEVQSDGSGKQQYSEDGMPRDDIQWDVEGNGSWKEFDEKGDILDSGSWKANT</sequence>
<keyword evidence="2" id="KW-1185">Reference proteome</keyword>
<gene>
    <name evidence="1" type="ORF">AAG747_14340</name>
</gene>
<accession>A0AAW9S5G2</accession>
<dbReference type="RefSeq" id="WP_346821869.1">
    <property type="nucleotide sequence ID" value="NZ_JBDKWZ010000007.1"/>
</dbReference>
<dbReference type="Proteomes" id="UP001403385">
    <property type="component" value="Unassembled WGS sequence"/>
</dbReference>
<protein>
    <submittedName>
        <fullName evidence="1">Uncharacterized protein</fullName>
    </submittedName>
</protein>
<dbReference type="EMBL" id="JBDKWZ010000007">
    <property type="protein sequence ID" value="MEN7549098.1"/>
    <property type="molecule type" value="Genomic_DNA"/>
</dbReference>
<organism evidence="1 2">
    <name type="scientific">Rapidithrix thailandica</name>
    <dbReference type="NCBI Taxonomy" id="413964"/>
    <lineage>
        <taxon>Bacteria</taxon>
        <taxon>Pseudomonadati</taxon>
        <taxon>Bacteroidota</taxon>
        <taxon>Cytophagia</taxon>
        <taxon>Cytophagales</taxon>
        <taxon>Flammeovirgaceae</taxon>
        <taxon>Rapidithrix</taxon>
    </lineage>
</organism>